<gene>
    <name evidence="1" type="ORF">US36_C0001G0031</name>
</gene>
<reference evidence="1 2" key="1">
    <citation type="journal article" date="2015" name="Nature">
        <title>rRNA introns, odd ribosomes, and small enigmatic genomes across a large radiation of phyla.</title>
        <authorList>
            <person name="Brown C.T."/>
            <person name="Hug L.A."/>
            <person name="Thomas B.C."/>
            <person name="Sharon I."/>
            <person name="Castelle C.J."/>
            <person name="Singh A."/>
            <person name="Wilkins M.J."/>
            <person name="Williams K.H."/>
            <person name="Banfield J.F."/>
        </authorList>
    </citation>
    <scope>NUCLEOTIDE SEQUENCE [LARGE SCALE GENOMIC DNA]</scope>
</reference>
<proteinExistence type="predicted"/>
<dbReference type="EMBL" id="LBSR01000001">
    <property type="protein sequence ID" value="KKQ23422.1"/>
    <property type="molecule type" value="Genomic_DNA"/>
</dbReference>
<comment type="caution">
    <text evidence="1">The sequence shown here is derived from an EMBL/GenBank/DDBJ whole genome shotgun (WGS) entry which is preliminary data.</text>
</comment>
<accession>A0A0G0G045</accession>
<dbReference type="AlphaFoldDB" id="A0A0G0G045"/>
<name>A0A0G0G045_9BACT</name>
<evidence type="ECO:0000313" key="2">
    <source>
        <dbReference type="Proteomes" id="UP000034044"/>
    </source>
</evidence>
<organism evidence="1 2">
    <name type="scientific">Candidatus Wolfebacteria bacterium GW2011_GWC1_37_10</name>
    <dbReference type="NCBI Taxonomy" id="1619010"/>
    <lineage>
        <taxon>Bacteria</taxon>
        <taxon>Candidatus Wolfeibacteriota</taxon>
    </lineage>
</organism>
<protein>
    <submittedName>
        <fullName evidence="1">Uncharacterized protein</fullName>
    </submittedName>
</protein>
<sequence length="286" mass="32278">MDDIRLEVLDIGLADIKALKFELVAGLSLFKSGMIKVINFNHIPRSIEAIAEVLIPLYDKGGVWVESIQIRPEEELVSGELFGLLSPATLKLLNKIAEKINDAGIKDAAFPVHPYIPLRLEKKINPFFGHMSHLSRGHTGLFPDNNIRGFRILDGEDNAVFISGDREIREIFLGEIHRRNWLPSSYSLWKSKKKINSLGRQAGNLLPLALKNGDSLRINIPLLRELKREKKWKKRLLSFLGRRKPVEKIIGRPKVTNYVGQCHFCKGVEAAVSQNGAKIYLFPSSL</sequence>
<dbReference type="Proteomes" id="UP000034044">
    <property type="component" value="Unassembled WGS sequence"/>
</dbReference>
<evidence type="ECO:0000313" key="1">
    <source>
        <dbReference type="EMBL" id="KKQ23422.1"/>
    </source>
</evidence>